<evidence type="ECO:0000256" key="3">
    <source>
        <dbReference type="ARBA" id="ARBA00022523"/>
    </source>
</evidence>
<dbReference type="SUPFAM" id="SSF51182">
    <property type="entry name" value="RmlC-like cupins"/>
    <property type="match status" value="1"/>
</dbReference>
<dbReference type="GO" id="GO:0048046">
    <property type="term" value="C:apoplast"/>
    <property type="evidence" value="ECO:0007669"/>
    <property type="project" value="UniProtKB-SubCell"/>
</dbReference>
<dbReference type="CDD" id="cd02241">
    <property type="entry name" value="cupin_OxOx"/>
    <property type="match status" value="1"/>
</dbReference>
<dbReference type="SMART" id="SM00835">
    <property type="entry name" value="Cupin_1"/>
    <property type="match status" value="1"/>
</dbReference>
<dbReference type="PANTHER" id="PTHR31238">
    <property type="entry name" value="GERMIN-LIKE PROTEIN SUBFAMILY 3 MEMBER 3"/>
    <property type="match status" value="1"/>
</dbReference>
<keyword evidence="12" id="KW-1185">Reference proteome</keyword>
<dbReference type="AlphaFoldDB" id="A0A9D4UYC4"/>
<keyword evidence="5 7" id="KW-0479">Metal-binding</keyword>
<comment type="subcellular location">
    <subcellularLocation>
        <location evidence="1 9">Secreted</location>
        <location evidence="1 9">Extracellular space</location>
        <location evidence="1 9">Apoplast</location>
    </subcellularLocation>
</comment>
<organism evidence="11 12">
    <name type="scientific">Adiantum capillus-veneris</name>
    <name type="common">Maidenhair fern</name>
    <dbReference type="NCBI Taxonomy" id="13818"/>
    <lineage>
        <taxon>Eukaryota</taxon>
        <taxon>Viridiplantae</taxon>
        <taxon>Streptophyta</taxon>
        <taxon>Embryophyta</taxon>
        <taxon>Tracheophyta</taxon>
        <taxon>Polypodiopsida</taxon>
        <taxon>Polypodiidae</taxon>
        <taxon>Polypodiales</taxon>
        <taxon>Pteridineae</taxon>
        <taxon>Pteridaceae</taxon>
        <taxon>Vittarioideae</taxon>
        <taxon>Adiantum</taxon>
    </lineage>
</organism>
<dbReference type="InterPro" id="IPR014710">
    <property type="entry name" value="RmlC-like_jellyroll"/>
</dbReference>
<keyword evidence="6 7" id="KW-0464">Manganese</keyword>
<dbReference type="InterPro" id="IPR019780">
    <property type="entry name" value="Germin_Mn-BS"/>
</dbReference>
<dbReference type="Gene3D" id="2.60.120.10">
    <property type="entry name" value="Jelly Rolls"/>
    <property type="match status" value="1"/>
</dbReference>
<evidence type="ECO:0000256" key="6">
    <source>
        <dbReference type="ARBA" id="ARBA00023211"/>
    </source>
</evidence>
<proteinExistence type="inferred from homology"/>
<feature type="binding site" evidence="8">
    <location>
        <position position="132"/>
    </location>
    <ligand>
        <name>Mn(2+)</name>
        <dbReference type="ChEBI" id="CHEBI:29035"/>
    </ligand>
</feature>
<dbReference type="PROSITE" id="PS00725">
    <property type="entry name" value="GERMIN"/>
    <property type="match status" value="1"/>
</dbReference>
<evidence type="ECO:0000256" key="1">
    <source>
        <dbReference type="ARBA" id="ARBA00004271"/>
    </source>
</evidence>
<reference evidence="11" key="1">
    <citation type="submission" date="2021-01" db="EMBL/GenBank/DDBJ databases">
        <title>Adiantum capillus-veneris genome.</title>
        <authorList>
            <person name="Fang Y."/>
            <person name="Liao Q."/>
        </authorList>
    </citation>
    <scope>NUCLEOTIDE SEQUENCE</scope>
    <source>
        <strain evidence="11">H3</strain>
        <tissue evidence="11">Leaf</tissue>
    </source>
</reference>
<evidence type="ECO:0000313" key="11">
    <source>
        <dbReference type="EMBL" id="KAI5076264.1"/>
    </source>
</evidence>
<evidence type="ECO:0000256" key="8">
    <source>
        <dbReference type="PIRSR" id="PIRSR601929-2"/>
    </source>
</evidence>
<feature type="binding site" evidence="8">
    <location>
        <position position="180"/>
    </location>
    <ligand>
        <name>Mn(2+)</name>
        <dbReference type="ChEBI" id="CHEBI:29035"/>
    </ligand>
</feature>
<dbReference type="InterPro" id="IPR011051">
    <property type="entry name" value="RmlC_Cupin_sf"/>
</dbReference>
<feature type="binding site" evidence="7">
    <location>
        <position position="129"/>
    </location>
    <ligand>
        <name>oxalate</name>
        <dbReference type="ChEBI" id="CHEBI:30623"/>
    </ligand>
</feature>
<feature type="binding site" evidence="7">
    <location>
        <position position="134"/>
    </location>
    <ligand>
        <name>oxalate</name>
        <dbReference type="ChEBI" id="CHEBI:30623"/>
    </ligand>
</feature>
<dbReference type="InterPro" id="IPR006045">
    <property type="entry name" value="Cupin_1"/>
</dbReference>
<evidence type="ECO:0000256" key="4">
    <source>
        <dbReference type="ARBA" id="ARBA00022525"/>
    </source>
</evidence>
<evidence type="ECO:0000313" key="12">
    <source>
        <dbReference type="Proteomes" id="UP000886520"/>
    </source>
</evidence>
<dbReference type="GO" id="GO:0030145">
    <property type="term" value="F:manganese ion binding"/>
    <property type="evidence" value="ECO:0007669"/>
    <property type="project" value="UniProtKB-UniRule"/>
</dbReference>
<feature type="domain" description="Cupin type-1" evidence="10">
    <location>
        <begin position="84"/>
        <end position="235"/>
    </location>
</feature>
<dbReference type="Pfam" id="PF00190">
    <property type="entry name" value="Cupin_1"/>
    <property type="match status" value="1"/>
</dbReference>
<dbReference type="PRINTS" id="PR00325">
    <property type="entry name" value="GERMIN"/>
</dbReference>
<comment type="caution">
    <text evidence="11">The sequence shown here is derived from an EMBL/GenBank/DDBJ whole genome shotgun (WGS) entry which is preliminary data.</text>
</comment>
<dbReference type="InterPro" id="IPR001929">
    <property type="entry name" value="Germin"/>
</dbReference>
<evidence type="ECO:0000256" key="7">
    <source>
        <dbReference type="PIRSR" id="PIRSR601929-1"/>
    </source>
</evidence>
<evidence type="ECO:0000259" key="10">
    <source>
        <dbReference type="SMART" id="SM00835"/>
    </source>
</evidence>
<name>A0A9D4UYC4_ADICA</name>
<feature type="binding site" evidence="7">
    <location>
        <position position="139"/>
    </location>
    <ligand>
        <name>oxalate</name>
        <dbReference type="ChEBI" id="CHEBI:30623"/>
    </ligand>
</feature>
<accession>A0A9D4UYC4</accession>
<gene>
    <name evidence="11" type="ORF">GOP47_0008329</name>
</gene>
<keyword evidence="3 9" id="KW-0052">Apoplast</keyword>
<dbReference type="Proteomes" id="UP000886520">
    <property type="component" value="Chromosome 8"/>
</dbReference>
<feature type="binding site" evidence="8">
    <location>
        <position position="134"/>
    </location>
    <ligand>
        <name>Mn(2+)</name>
        <dbReference type="ChEBI" id="CHEBI:29035"/>
    </ligand>
</feature>
<feature type="binding site" evidence="8">
    <location>
        <position position="139"/>
    </location>
    <ligand>
        <name>Mn(2+)</name>
        <dbReference type="ChEBI" id="CHEBI:29035"/>
    </ligand>
</feature>
<comment type="similarity">
    <text evidence="2 9">Belongs to the germin family.</text>
</comment>
<evidence type="ECO:0000256" key="9">
    <source>
        <dbReference type="RuleBase" id="RU366015"/>
    </source>
</evidence>
<evidence type="ECO:0000256" key="2">
    <source>
        <dbReference type="ARBA" id="ARBA00007456"/>
    </source>
</evidence>
<sequence>MLRARVSLSGIVSDKAKDVAASRGLSRNAEGSAMDALLGRRRGPPAKLLRGPQLRRAARAPAYPQRPSLQAFRRRAVLRHLFSQQLRNLANFTGNLGSAINLAAAATFGALNMQGLSIARVDYKPRGINPPHVHPRATEVLFLAKGTLLVGFLSTAPANQFFYQTIYAGDLFVFPSGLVHFQFNRNKSKPALAIAALNSQNPGASQLAVVLFGSDAPLPEEVLETTLGIDDDEVRRLISVQNTLN</sequence>
<dbReference type="EMBL" id="JABFUD020000008">
    <property type="protein sequence ID" value="KAI5076264.1"/>
    <property type="molecule type" value="Genomic_DNA"/>
</dbReference>
<protein>
    <recommendedName>
        <fullName evidence="9">Germin-like protein</fullName>
    </recommendedName>
</protein>
<evidence type="ECO:0000256" key="5">
    <source>
        <dbReference type="ARBA" id="ARBA00022723"/>
    </source>
</evidence>
<dbReference type="OrthoDB" id="1921208at2759"/>
<keyword evidence="4 9" id="KW-0964">Secreted</keyword>